<keyword evidence="3" id="KW-1185">Reference proteome</keyword>
<dbReference type="EMBL" id="BGZK01000780">
    <property type="protein sequence ID" value="GBP60149.1"/>
    <property type="molecule type" value="Genomic_DNA"/>
</dbReference>
<feature type="compositionally biased region" description="Gly residues" evidence="1">
    <location>
        <begin position="285"/>
        <end position="294"/>
    </location>
</feature>
<dbReference type="Proteomes" id="UP000299102">
    <property type="component" value="Unassembled WGS sequence"/>
</dbReference>
<evidence type="ECO:0000256" key="1">
    <source>
        <dbReference type="SAM" id="MobiDB-lite"/>
    </source>
</evidence>
<feature type="region of interest" description="Disordered" evidence="1">
    <location>
        <begin position="265"/>
        <end position="294"/>
    </location>
</feature>
<accession>A0A4C1XCQ7</accession>
<feature type="region of interest" description="Disordered" evidence="1">
    <location>
        <begin position="59"/>
        <end position="78"/>
    </location>
</feature>
<protein>
    <submittedName>
        <fullName evidence="2">Uncharacterized protein</fullName>
    </submittedName>
</protein>
<gene>
    <name evidence="2" type="ORF">EVAR_41839_1</name>
</gene>
<evidence type="ECO:0000313" key="3">
    <source>
        <dbReference type="Proteomes" id="UP000299102"/>
    </source>
</evidence>
<organism evidence="2 3">
    <name type="scientific">Eumeta variegata</name>
    <name type="common">Bagworm moth</name>
    <name type="synonym">Eumeta japonica</name>
    <dbReference type="NCBI Taxonomy" id="151549"/>
    <lineage>
        <taxon>Eukaryota</taxon>
        <taxon>Metazoa</taxon>
        <taxon>Ecdysozoa</taxon>
        <taxon>Arthropoda</taxon>
        <taxon>Hexapoda</taxon>
        <taxon>Insecta</taxon>
        <taxon>Pterygota</taxon>
        <taxon>Neoptera</taxon>
        <taxon>Endopterygota</taxon>
        <taxon>Lepidoptera</taxon>
        <taxon>Glossata</taxon>
        <taxon>Ditrysia</taxon>
        <taxon>Tineoidea</taxon>
        <taxon>Psychidae</taxon>
        <taxon>Oiketicinae</taxon>
        <taxon>Eumeta</taxon>
    </lineage>
</organism>
<dbReference type="AlphaFoldDB" id="A0A4C1XCQ7"/>
<sequence length="294" mass="31999">MQTPPKDQRKADPRSLRAYSFKLRISMPIDVRENDLIALARPKVDPAVVTRGAITTSANSIAAARRRPGPERSHDPTSALEPLLFSSKTLKKKLAILTVGQQAARQTLVAARDSRLIRGDAGSWSRISFAMYDGIGKELLLSFLLVLLEGKLASKRAGIQSNELTVERAKIAGGGAGSAHAHMPRLRVHRSAVRAKICCNQIWYVHATAFAVEEHSTHSLPRADSTNRSHKISHSLFGLTRLSWPNSVVFALLCRFSRKYGTLDFRPDNGQRPPAQTAQTQLTGRAGGGGGSPV</sequence>
<evidence type="ECO:0000313" key="2">
    <source>
        <dbReference type="EMBL" id="GBP60149.1"/>
    </source>
</evidence>
<proteinExistence type="predicted"/>
<feature type="compositionally biased region" description="Low complexity" evidence="1">
    <location>
        <begin position="275"/>
        <end position="284"/>
    </location>
</feature>
<name>A0A4C1XCQ7_EUMVA</name>
<reference evidence="2 3" key="1">
    <citation type="journal article" date="2019" name="Commun. Biol.">
        <title>The bagworm genome reveals a unique fibroin gene that provides high tensile strength.</title>
        <authorList>
            <person name="Kono N."/>
            <person name="Nakamura H."/>
            <person name="Ohtoshi R."/>
            <person name="Tomita M."/>
            <person name="Numata K."/>
            <person name="Arakawa K."/>
        </authorList>
    </citation>
    <scope>NUCLEOTIDE SEQUENCE [LARGE SCALE GENOMIC DNA]</scope>
</reference>
<comment type="caution">
    <text evidence="2">The sequence shown here is derived from an EMBL/GenBank/DDBJ whole genome shotgun (WGS) entry which is preliminary data.</text>
</comment>